<evidence type="ECO:0000259" key="1">
    <source>
        <dbReference type="PROSITE" id="PS51704"/>
    </source>
</evidence>
<dbReference type="OrthoDB" id="384721at2"/>
<dbReference type="InterPro" id="IPR030395">
    <property type="entry name" value="GP_PDE_dom"/>
</dbReference>
<organism evidence="2 3">
    <name type="scientific">Peribacillus deserti</name>
    <dbReference type="NCBI Taxonomy" id="673318"/>
    <lineage>
        <taxon>Bacteria</taxon>
        <taxon>Bacillati</taxon>
        <taxon>Bacillota</taxon>
        <taxon>Bacilli</taxon>
        <taxon>Bacillales</taxon>
        <taxon>Bacillaceae</taxon>
        <taxon>Peribacillus</taxon>
    </lineage>
</organism>
<feature type="domain" description="GP-PDE" evidence="1">
    <location>
        <begin position="36"/>
        <end position="277"/>
    </location>
</feature>
<protein>
    <submittedName>
        <fullName evidence="2">Glycerophosphodiester phosphodiesterase</fullName>
    </submittedName>
</protein>
<dbReference type="Proteomes" id="UP000234748">
    <property type="component" value="Unassembled WGS sequence"/>
</dbReference>
<evidence type="ECO:0000313" key="2">
    <source>
        <dbReference type="EMBL" id="PLT28583.1"/>
    </source>
</evidence>
<dbReference type="InterPro" id="IPR017946">
    <property type="entry name" value="PLC-like_Pdiesterase_TIM-brl"/>
</dbReference>
<dbReference type="Pfam" id="PF03009">
    <property type="entry name" value="GDPD"/>
    <property type="match status" value="1"/>
</dbReference>
<dbReference type="AlphaFoldDB" id="A0A2N5M2T5"/>
<dbReference type="PROSITE" id="PS51704">
    <property type="entry name" value="GP_PDE"/>
    <property type="match status" value="1"/>
</dbReference>
<comment type="caution">
    <text evidence="2">The sequence shown here is derived from an EMBL/GenBank/DDBJ whole genome shotgun (WGS) entry which is preliminary data.</text>
</comment>
<sequence length="277" mass="31676">MKAPGSKRLSLFSLFPLLTFIKKGMNKNDVISPKYPLIIAHRGASGYCPENTLAAFNESLKMGTKYIELDIQLSRDGELVVIHDTTLERTTNGKGYVKNWTYEDLSRLDAGSWFNEQYKEERIQRLQDVLARYNEAAGFVIEIKKPALYQGIEEKLADALSEITFQSDLLFPVMVQSFDENSLKTFRSFAPDIPIGLLVKRQPAGISTKRMKRISQYAQFINPKINMVNRRLIKRIHSVGLGVFVWTVKDKKTAEKLRLYGVDGIITDFPDLFNNRE</sequence>
<name>A0A2N5M2T5_9BACI</name>
<gene>
    <name evidence="2" type="ORF">CUU66_18040</name>
</gene>
<dbReference type="GO" id="GO:0006629">
    <property type="term" value="P:lipid metabolic process"/>
    <property type="evidence" value="ECO:0007669"/>
    <property type="project" value="InterPro"/>
</dbReference>
<proteinExistence type="predicted"/>
<dbReference type="PANTHER" id="PTHR46211">
    <property type="entry name" value="GLYCEROPHOSPHORYL DIESTER PHOSPHODIESTERASE"/>
    <property type="match status" value="1"/>
</dbReference>
<evidence type="ECO:0000313" key="3">
    <source>
        <dbReference type="Proteomes" id="UP000234748"/>
    </source>
</evidence>
<dbReference type="PANTHER" id="PTHR46211:SF1">
    <property type="entry name" value="GLYCEROPHOSPHODIESTER PHOSPHODIESTERASE, CYTOPLASMIC"/>
    <property type="match status" value="1"/>
</dbReference>
<accession>A0A2N5M2T5</accession>
<dbReference type="PROSITE" id="PS50007">
    <property type="entry name" value="PIPLC_X_DOMAIN"/>
    <property type="match status" value="1"/>
</dbReference>
<dbReference type="RefSeq" id="WP_101644732.1">
    <property type="nucleotide sequence ID" value="NZ_PGUY01000057.1"/>
</dbReference>
<dbReference type="SUPFAM" id="SSF51695">
    <property type="entry name" value="PLC-like phosphodiesterases"/>
    <property type="match status" value="1"/>
</dbReference>
<dbReference type="GO" id="GO:0008081">
    <property type="term" value="F:phosphoric diester hydrolase activity"/>
    <property type="evidence" value="ECO:0007669"/>
    <property type="project" value="InterPro"/>
</dbReference>
<keyword evidence="3" id="KW-1185">Reference proteome</keyword>
<reference evidence="2 3" key="1">
    <citation type="submission" date="2017-11" db="EMBL/GenBank/DDBJ databases">
        <title>Comparitive Functional Genomics of Dry Heat Resistant strains isolated from the Viking Spacecraft.</title>
        <authorList>
            <person name="Seuylemezian A."/>
            <person name="Cooper K."/>
            <person name="Vaishampayan P."/>
        </authorList>
    </citation>
    <scope>NUCLEOTIDE SEQUENCE [LARGE SCALE GENOMIC DNA]</scope>
    <source>
        <strain evidence="2 3">V1-29</strain>
    </source>
</reference>
<dbReference type="Gene3D" id="3.20.20.190">
    <property type="entry name" value="Phosphatidylinositol (PI) phosphodiesterase"/>
    <property type="match status" value="1"/>
</dbReference>
<dbReference type="EMBL" id="PGUY01000057">
    <property type="protein sequence ID" value="PLT28583.1"/>
    <property type="molecule type" value="Genomic_DNA"/>
</dbReference>